<protein>
    <submittedName>
        <fullName evidence="1">Uncharacterized protein</fullName>
    </submittedName>
</protein>
<dbReference type="Proteomes" id="UP001358586">
    <property type="component" value="Chromosome 13"/>
</dbReference>
<comment type="caution">
    <text evidence="1">The sequence shown here is derived from an EMBL/GenBank/DDBJ whole genome shotgun (WGS) entry which is preliminary data.</text>
</comment>
<gene>
    <name evidence="1" type="ORF">PVK06_047243</name>
</gene>
<organism evidence="1 2">
    <name type="scientific">Gossypium arboreum</name>
    <name type="common">Tree cotton</name>
    <name type="synonym">Gossypium nanking</name>
    <dbReference type="NCBI Taxonomy" id="29729"/>
    <lineage>
        <taxon>Eukaryota</taxon>
        <taxon>Viridiplantae</taxon>
        <taxon>Streptophyta</taxon>
        <taxon>Embryophyta</taxon>
        <taxon>Tracheophyta</taxon>
        <taxon>Spermatophyta</taxon>
        <taxon>Magnoliopsida</taxon>
        <taxon>eudicotyledons</taxon>
        <taxon>Gunneridae</taxon>
        <taxon>Pentapetalae</taxon>
        <taxon>rosids</taxon>
        <taxon>malvids</taxon>
        <taxon>Malvales</taxon>
        <taxon>Malvaceae</taxon>
        <taxon>Malvoideae</taxon>
        <taxon>Gossypium</taxon>
    </lineage>
</organism>
<sequence>MAKIRGSFKKVTKSTGEQASSATTVHELESLRLVQTNEPVLYLNKAANERFHDNILKRNFYEQGISFLPQQDLGKQVSKSISKFKWENFCTHPRSYSPSLVCEFYANLYDHELELKPSTHSNTGTLDRMCLINSIVKGRKIDVGAILHQEIADCAVRQTEILVFLSLVMLLCQQREIVPRASEEVLENKGPIVKPL</sequence>
<keyword evidence="2" id="KW-1185">Reference proteome</keyword>
<dbReference type="EMBL" id="JARKNE010000013">
    <property type="protein sequence ID" value="KAK5771069.1"/>
    <property type="molecule type" value="Genomic_DNA"/>
</dbReference>
<evidence type="ECO:0000313" key="2">
    <source>
        <dbReference type="Proteomes" id="UP001358586"/>
    </source>
</evidence>
<reference evidence="1 2" key="1">
    <citation type="submission" date="2023-03" db="EMBL/GenBank/DDBJ databases">
        <title>WGS of Gossypium arboreum.</title>
        <authorList>
            <person name="Yu D."/>
        </authorList>
    </citation>
    <scope>NUCLEOTIDE SEQUENCE [LARGE SCALE GENOMIC DNA]</scope>
    <source>
        <tissue evidence="1">Leaf</tissue>
    </source>
</reference>
<accession>A0ABR0MCX2</accession>
<proteinExistence type="predicted"/>
<name>A0ABR0MCX2_GOSAR</name>
<evidence type="ECO:0000313" key="1">
    <source>
        <dbReference type="EMBL" id="KAK5771069.1"/>
    </source>
</evidence>